<accession>A0A2S2PNE8</accession>
<evidence type="ECO:0000313" key="1">
    <source>
        <dbReference type="EMBL" id="MBY30991.1"/>
    </source>
</evidence>
<proteinExistence type="predicted"/>
<dbReference type="PANTHER" id="PTHR47027">
    <property type="entry name" value="REVERSE TRANSCRIPTASE DOMAIN-CONTAINING PROTEIN"/>
    <property type="match status" value="1"/>
</dbReference>
<sequence>MVLSRNNENQHNLQVGNLTFEKVENFKYLGVNINSKNDMHREISERIASGNRCYHSISKLLKSKLLSRKSKTLLYTNYLRPVITYACETWSSTKGDDNRLAIFERKVLRNIFGPIYNTELRIFERRKNEDLYRLFSKPNITTYIKIKRMEWFGHVWRADGDIIKKVLTETIQKKKTNWQTTN</sequence>
<dbReference type="PANTHER" id="PTHR47027:SF29">
    <property type="entry name" value="C2H2-TYPE DOMAIN-CONTAINING PROTEIN"/>
    <property type="match status" value="1"/>
</dbReference>
<reference evidence="1" key="1">
    <citation type="submission" date="2018-04" db="EMBL/GenBank/DDBJ databases">
        <title>Transcriptome of Schizaphis graminum biotype I.</title>
        <authorList>
            <person name="Scully E.D."/>
            <person name="Geib S.M."/>
            <person name="Palmer N.A."/>
            <person name="Koch K."/>
            <person name="Bradshaw J."/>
            <person name="Heng-Moss T."/>
            <person name="Sarath G."/>
        </authorList>
    </citation>
    <scope>NUCLEOTIDE SEQUENCE</scope>
</reference>
<evidence type="ECO:0008006" key="2">
    <source>
        <dbReference type="Google" id="ProtNLM"/>
    </source>
</evidence>
<dbReference type="EMBL" id="GGMR01018372">
    <property type="protein sequence ID" value="MBY30991.1"/>
    <property type="molecule type" value="Transcribed_RNA"/>
</dbReference>
<organism evidence="1">
    <name type="scientific">Schizaphis graminum</name>
    <name type="common">Green bug aphid</name>
    <dbReference type="NCBI Taxonomy" id="13262"/>
    <lineage>
        <taxon>Eukaryota</taxon>
        <taxon>Metazoa</taxon>
        <taxon>Ecdysozoa</taxon>
        <taxon>Arthropoda</taxon>
        <taxon>Hexapoda</taxon>
        <taxon>Insecta</taxon>
        <taxon>Pterygota</taxon>
        <taxon>Neoptera</taxon>
        <taxon>Paraneoptera</taxon>
        <taxon>Hemiptera</taxon>
        <taxon>Sternorrhyncha</taxon>
        <taxon>Aphidomorpha</taxon>
        <taxon>Aphidoidea</taxon>
        <taxon>Aphididae</taxon>
        <taxon>Aphidini</taxon>
        <taxon>Schizaphis</taxon>
    </lineage>
</organism>
<gene>
    <name evidence="1" type="ORF">g.52830</name>
</gene>
<protein>
    <recommendedName>
        <fullName evidence="2">RNA-directed DNA polymerase</fullName>
    </recommendedName>
</protein>
<dbReference type="AlphaFoldDB" id="A0A2S2PNE8"/>
<name>A0A2S2PNE8_SCHGA</name>